<keyword evidence="5 10" id="KW-0378">Hydrolase</keyword>
<dbReference type="Pfam" id="PF00633">
    <property type="entry name" value="HHH"/>
    <property type="match status" value="1"/>
</dbReference>
<reference evidence="12 13" key="1">
    <citation type="submission" date="2018-12" db="EMBL/GenBank/DDBJ databases">
        <title>Alloscrdovia theropitheci sp. nov: a novel taxon from the feces of the bleeding-herat monkey (Theropithecus geleda).</title>
        <authorList>
            <person name="Modesto M."/>
        </authorList>
    </citation>
    <scope>NUCLEOTIDE SEQUENCE [LARGE SCALE GENOMIC DNA]</scope>
    <source>
        <strain evidence="12 13">GLDI4/2</strain>
    </source>
</reference>
<dbReference type="SMART" id="SM00478">
    <property type="entry name" value="ENDO3c"/>
    <property type="match status" value="1"/>
</dbReference>
<keyword evidence="12" id="KW-0540">Nuclease</keyword>
<dbReference type="GO" id="GO:0046872">
    <property type="term" value="F:metal ion binding"/>
    <property type="evidence" value="ECO:0007669"/>
    <property type="project" value="UniProtKB-KW"/>
</dbReference>
<keyword evidence="7 10" id="KW-0411">Iron-sulfur</keyword>
<dbReference type="InterPro" id="IPR023170">
    <property type="entry name" value="HhH_base_excis_C"/>
</dbReference>
<dbReference type="GO" id="GO:0140078">
    <property type="term" value="F:class I DNA-(apurinic or apyrimidinic site) endonuclease activity"/>
    <property type="evidence" value="ECO:0007669"/>
    <property type="project" value="UniProtKB-EC"/>
</dbReference>
<feature type="domain" description="HhH-GPD" evidence="11">
    <location>
        <begin position="47"/>
        <end position="199"/>
    </location>
</feature>
<dbReference type="AlphaFoldDB" id="A0A4R0QZ74"/>
<dbReference type="InterPro" id="IPR003651">
    <property type="entry name" value="Endonuclease3_FeS-loop_motif"/>
</dbReference>
<evidence type="ECO:0000256" key="1">
    <source>
        <dbReference type="ARBA" id="ARBA00008343"/>
    </source>
</evidence>
<evidence type="ECO:0000256" key="3">
    <source>
        <dbReference type="ARBA" id="ARBA00022723"/>
    </source>
</evidence>
<dbReference type="EC" id="4.2.99.18" evidence="10"/>
<comment type="catalytic activity">
    <reaction evidence="10">
        <text>2'-deoxyribonucleotide-(2'-deoxyribose 5'-phosphate)-2'-deoxyribonucleotide-DNA = a 3'-end 2'-deoxyribonucleotide-(2,3-dehydro-2,3-deoxyribose 5'-phosphate)-DNA + a 5'-end 5'-phospho-2'-deoxyribonucleoside-DNA + H(+)</text>
        <dbReference type="Rhea" id="RHEA:66592"/>
        <dbReference type="Rhea" id="RHEA-COMP:13180"/>
        <dbReference type="Rhea" id="RHEA-COMP:16897"/>
        <dbReference type="Rhea" id="RHEA-COMP:17067"/>
        <dbReference type="ChEBI" id="CHEBI:15378"/>
        <dbReference type="ChEBI" id="CHEBI:136412"/>
        <dbReference type="ChEBI" id="CHEBI:157695"/>
        <dbReference type="ChEBI" id="CHEBI:167181"/>
        <dbReference type="EC" id="4.2.99.18"/>
    </reaction>
</comment>
<evidence type="ECO:0000256" key="5">
    <source>
        <dbReference type="ARBA" id="ARBA00022801"/>
    </source>
</evidence>
<dbReference type="HAMAP" id="MF_00942">
    <property type="entry name" value="Nth"/>
    <property type="match status" value="1"/>
</dbReference>
<feature type="binding site" evidence="10">
    <location>
        <position position="208"/>
    </location>
    <ligand>
        <name>[4Fe-4S] cluster</name>
        <dbReference type="ChEBI" id="CHEBI:49883"/>
    </ligand>
</feature>
<dbReference type="SMART" id="SM00525">
    <property type="entry name" value="FES"/>
    <property type="match status" value="1"/>
</dbReference>
<dbReference type="InterPro" id="IPR011257">
    <property type="entry name" value="DNA_glycosylase"/>
</dbReference>
<dbReference type="InterPro" id="IPR004035">
    <property type="entry name" value="Endouclease-III_FeS-bd_BS"/>
</dbReference>
<dbReference type="PROSITE" id="PS00764">
    <property type="entry name" value="ENDONUCLEASE_III_1"/>
    <property type="match status" value="1"/>
</dbReference>
<dbReference type="GO" id="GO:0051539">
    <property type="term" value="F:4 iron, 4 sulfur cluster binding"/>
    <property type="evidence" value="ECO:0007669"/>
    <property type="project" value="UniProtKB-UniRule"/>
</dbReference>
<dbReference type="PROSITE" id="PS01155">
    <property type="entry name" value="ENDONUCLEASE_III_2"/>
    <property type="match status" value="1"/>
</dbReference>
<dbReference type="InterPro" id="IPR003265">
    <property type="entry name" value="HhH-GPD_domain"/>
</dbReference>
<dbReference type="Gene3D" id="1.10.1670.10">
    <property type="entry name" value="Helix-hairpin-Helix base-excision DNA repair enzymes (C-terminal)"/>
    <property type="match status" value="1"/>
</dbReference>
<dbReference type="CDD" id="cd00056">
    <property type="entry name" value="ENDO3c"/>
    <property type="match status" value="1"/>
</dbReference>
<protein>
    <recommendedName>
        <fullName evidence="10">Endonuclease III</fullName>
        <ecNumber evidence="10">4.2.99.18</ecNumber>
    </recommendedName>
    <alternativeName>
        <fullName evidence="10">DNA-(apurinic or apyrimidinic site) lyase</fullName>
    </alternativeName>
</protein>
<dbReference type="Pfam" id="PF10576">
    <property type="entry name" value="EndIII_4Fe-2S"/>
    <property type="match status" value="1"/>
</dbReference>
<keyword evidence="6 10" id="KW-0408">Iron</keyword>
<keyword evidence="10" id="KW-0456">Lyase</keyword>
<evidence type="ECO:0000256" key="4">
    <source>
        <dbReference type="ARBA" id="ARBA00022763"/>
    </source>
</evidence>
<dbReference type="RefSeq" id="WP_131284807.1">
    <property type="nucleotide sequence ID" value="NZ_RXLP01000025.1"/>
</dbReference>
<feature type="binding site" evidence="10">
    <location>
        <position position="211"/>
    </location>
    <ligand>
        <name>[4Fe-4S] cluster</name>
        <dbReference type="ChEBI" id="CHEBI:49883"/>
    </ligand>
</feature>
<evidence type="ECO:0000256" key="7">
    <source>
        <dbReference type="ARBA" id="ARBA00023014"/>
    </source>
</evidence>
<keyword evidence="13" id="KW-1185">Reference proteome</keyword>
<dbReference type="PANTHER" id="PTHR10359">
    <property type="entry name" value="A/G-SPECIFIC ADENINE GLYCOSYLASE/ENDONUCLEASE III"/>
    <property type="match status" value="1"/>
</dbReference>
<dbReference type="InterPro" id="IPR000445">
    <property type="entry name" value="HhH_motif"/>
</dbReference>
<accession>A0A4R0QZ74</accession>
<dbReference type="FunFam" id="1.10.340.30:FF:000001">
    <property type="entry name" value="Endonuclease III"/>
    <property type="match status" value="1"/>
</dbReference>
<keyword evidence="10" id="KW-0238">DNA-binding</keyword>
<dbReference type="EMBL" id="RXLP01000025">
    <property type="protein sequence ID" value="TCD53886.1"/>
    <property type="molecule type" value="Genomic_DNA"/>
</dbReference>
<sequence length="225" mass="25660">MSASRETARERAERIHNEYEILCREIPDPRPGRNFSNSFELLIATMMSAQTTDVRVNEVTPELFRLYPTAQAMAHARVDIIGEIIHSIGFWRVKAQHAVEISQALIENFDGDVPSTMEELVTLPGVGRKTANVVLGHAFGAPGFPVDTHVIRLTKRLRWRTDWRKTNPDPGHIEKEITRYFEPSEWKNVSDRLILFGRSTCHARNPKCESCPLNQTCPSYGLYTK</sequence>
<name>A0A4R0QZ74_9BIFI</name>
<evidence type="ECO:0000313" key="12">
    <source>
        <dbReference type="EMBL" id="TCD53886.1"/>
    </source>
</evidence>
<evidence type="ECO:0000256" key="2">
    <source>
        <dbReference type="ARBA" id="ARBA00022485"/>
    </source>
</evidence>
<evidence type="ECO:0000256" key="8">
    <source>
        <dbReference type="ARBA" id="ARBA00023204"/>
    </source>
</evidence>
<comment type="caution">
    <text evidence="12">The sequence shown here is derived from an EMBL/GenBank/DDBJ whole genome shotgun (WGS) entry which is preliminary data.</text>
</comment>
<dbReference type="InterPro" id="IPR005759">
    <property type="entry name" value="Nth"/>
</dbReference>
<evidence type="ECO:0000256" key="6">
    <source>
        <dbReference type="ARBA" id="ARBA00023004"/>
    </source>
</evidence>
<dbReference type="GO" id="GO:0006285">
    <property type="term" value="P:base-excision repair, AP site formation"/>
    <property type="evidence" value="ECO:0007669"/>
    <property type="project" value="TreeGrafter"/>
</dbReference>
<keyword evidence="3 10" id="KW-0479">Metal-binding</keyword>
<comment type="similarity">
    <text evidence="1 10">Belongs to the Nth/MutY family.</text>
</comment>
<dbReference type="GO" id="GO:0003677">
    <property type="term" value="F:DNA binding"/>
    <property type="evidence" value="ECO:0007669"/>
    <property type="project" value="UniProtKB-UniRule"/>
</dbReference>
<dbReference type="PANTHER" id="PTHR10359:SF18">
    <property type="entry name" value="ENDONUCLEASE III"/>
    <property type="match status" value="1"/>
</dbReference>
<proteinExistence type="inferred from homology"/>
<dbReference type="SUPFAM" id="SSF48150">
    <property type="entry name" value="DNA-glycosylase"/>
    <property type="match status" value="1"/>
</dbReference>
<organism evidence="12 13">
    <name type="scientific">Alloscardovia theropitheci</name>
    <dbReference type="NCBI Taxonomy" id="2496842"/>
    <lineage>
        <taxon>Bacteria</taxon>
        <taxon>Bacillati</taxon>
        <taxon>Actinomycetota</taxon>
        <taxon>Actinomycetes</taxon>
        <taxon>Bifidobacteriales</taxon>
        <taxon>Bifidobacteriaceae</taxon>
        <taxon>Alloscardovia</taxon>
    </lineage>
</organism>
<evidence type="ECO:0000256" key="9">
    <source>
        <dbReference type="ARBA" id="ARBA00023295"/>
    </source>
</evidence>
<dbReference type="GO" id="GO:0019104">
    <property type="term" value="F:DNA N-glycosylase activity"/>
    <property type="evidence" value="ECO:0007669"/>
    <property type="project" value="UniProtKB-UniRule"/>
</dbReference>
<feature type="binding site" evidence="10">
    <location>
        <position position="201"/>
    </location>
    <ligand>
        <name>[4Fe-4S] cluster</name>
        <dbReference type="ChEBI" id="CHEBI:49883"/>
    </ligand>
</feature>
<dbReference type="Pfam" id="PF00730">
    <property type="entry name" value="HhH-GPD"/>
    <property type="match status" value="1"/>
</dbReference>
<dbReference type="Gene3D" id="1.10.340.30">
    <property type="entry name" value="Hypothetical protein, domain 2"/>
    <property type="match status" value="1"/>
</dbReference>
<evidence type="ECO:0000259" key="11">
    <source>
        <dbReference type="SMART" id="SM00478"/>
    </source>
</evidence>
<keyword evidence="4 10" id="KW-0227">DNA damage</keyword>
<evidence type="ECO:0000313" key="13">
    <source>
        <dbReference type="Proteomes" id="UP000291289"/>
    </source>
</evidence>
<feature type="binding site" evidence="10">
    <location>
        <position position="217"/>
    </location>
    <ligand>
        <name>[4Fe-4S] cluster</name>
        <dbReference type="ChEBI" id="CHEBI:49883"/>
    </ligand>
</feature>
<gene>
    <name evidence="10 12" type="primary">nth</name>
    <name evidence="12" type="ORF">EJ419_06435</name>
</gene>
<dbReference type="OrthoDB" id="9800977at2"/>
<dbReference type="PIRSF" id="PIRSF001435">
    <property type="entry name" value="Nth"/>
    <property type="match status" value="1"/>
</dbReference>
<dbReference type="NCBIfam" id="TIGR01083">
    <property type="entry name" value="nth"/>
    <property type="match status" value="1"/>
</dbReference>
<comment type="cofactor">
    <cofactor evidence="10">
        <name>[4Fe-4S] cluster</name>
        <dbReference type="ChEBI" id="CHEBI:49883"/>
    </cofactor>
    <text evidence="10">Binds 1 [4Fe-4S] cluster.</text>
</comment>
<keyword evidence="2 10" id="KW-0004">4Fe-4S</keyword>
<keyword evidence="9 10" id="KW-0326">Glycosidase</keyword>
<dbReference type="Proteomes" id="UP000291289">
    <property type="component" value="Unassembled WGS sequence"/>
</dbReference>
<keyword evidence="12" id="KW-0255">Endonuclease</keyword>
<keyword evidence="8 10" id="KW-0234">DNA repair</keyword>
<comment type="function">
    <text evidence="10">DNA repair enzyme that has both DNA N-glycosylase activity and AP-lyase activity. The DNA N-glycosylase activity releases various damaged pyrimidines from DNA by cleaving the N-glycosidic bond, leaving an AP (apurinic/apyrimidinic) site. The AP-lyase activity cleaves the phosphodiester bond 3' to the AP site by a beta-elimination, leaving a 3'-terminal unsaturated sugar and a product with a terminal 5'-phosphate.</text>
</comment>
<dbReference type="InterPro" id="IPR004036">
    <property type="entry name" value="Endonuclease-III-like_CS2"/>
</dbReference>
<evidence type="ECO:0000256" key="10">
    <source>
        <dbReference type="HAMAP-Rule" id="MF_00942"/>
    </source>
</evidence>